<gene>
    <name evidence="1" type="ORF">HMPREF9447_00878</name>
</gene>
<dbReference type="HOGENOM" id="CLU_3363291_0_0_10"/>
<accession>K9ELY5</accession>
<protein>
    <submittedName>
        <fullName evidence="1">Uncharacterized protein</fullName>
    </submittedName>
</protein>
<sequence length="35" mass="3957">MKILYTIFTKFLDILQSLTDNLVNEQGNVSLDAVV</sequence>
<evidence type="ECO:0000313" key="1">
    <source>
        <dbReference type="EMBL" id="EKU91892.1"/>
    </source>
</evidence>
<evidence type="ECO:0000313" key="2">
    <source>
        <dbReference type="Proteomes" id="UP000009872"/>
    </source>
</evidence>
<keyword evidence="2" id="KW-1185">Reference proteome</keyword>
<dbReference type="Proteomes" id="UP000009872">
    <property type="component" value="Unassembled WGS sequence"/>
</dbReference>
<organism evidence="1 2">
    <name type="scientific">Bacteroides oleiciplenus YIT 12058</name>
    <dbReference type="NCBI Taxonomy" id="742727"/>
    <lineage>
        <taxon>Bacteria</taxon>
        <taxon>Pseudomonadati</taxon>
        <taxon>Bacteroidota</taxon>
        <taxon>Bacteroidia</taxon>
        <taxon>Bacteroidales</taxon>
        <taxon>Bacteroidaceae</taxon>
        <taxon>Bacteroides</taxon>
    </lineage>
</organism>
<proteinExistence type="predicted"/>
<comment type="caution">
    <text evidence="1">The sequence shown here is derived from an EMBL/GenBank/DDBJ whole genome shotgun (WGS) entry which is preliminary data.</text>
</comment>
<dbReference type="EMBL" id="ADLF01000003">
    <property type="protein sequence ID" value="EKU91892.1"/>
    <property type="molecule type" value="Genomic_DNA"/>
</dbReference>
<reference evidence="1 2" key="1">
    <citation type="submission" date="2012-09" db="EMBL/GenBank/DDBJ databases">
        <title>The Genome Sequence of Bacteroides oleiciplenus YIT 12058.</title>
        <authorList>
            <consortium name="The Broad Institute Genome Sequencing Platform"/>
            <person name="Earl A."/>
            <person name="Ward D."/>
            <person name="Feldgarden M."/>
            <person name="Gevers D."/>
            <person name="Morotomi M."/>
            <person name="Walker B."/>
            <person name="Young S.K."/>
            <person name="Zeng Q."/>
            <person name="Gargeya S."/>
            <person name="Fitzgerald M."/>
            <person name="Haas B."/>
            <person name="Abouelleil A."/>
            <person name="Alvarado L."/>
            <person name="Arachchi H.M."/>
            <person name="Berlin A.M."/>
            <person name="Chapman S.B."/>
            <person name="Goldberg J."/>
            <person name="Griggs A."/>
            <person name="Gujja S."/>
            <person name="Hansen M."/>
            <person name="Howarth C."/>
            <person name="Imamovic A."/>
            <person name="Larimer J."/>
            <person name="McCowen C."/>
            <person name="Montmayeur A."/>
            <person name="Murphy C."/>
            <person name="Neiman D."/>
            <person name="Pearson M."/>
            <person name="Priest M."/>
            <person name="Roberts A."/>
            <person name="Saif S."/>
            <person name="Shea T."/>
            <person name="Sisk P."/>
            <person name="Sykes S."/>
            <person name="Wortman J."/>
            <person name="Nusbaum C."/>
            <person name="Birren B."/>
        </authorList>
    </citation>
    <scope>NUCLEOTIDE SEQUENCE [LARGE SCALE GENOMIC DNA]</scope>
    <source>
        <strain evidence="1 2">YIT 12058</strain>
    </source>
</reference>
<name>K9ELY5_9BACE</name>
<dbReference type="AlphaFoldDB" id="K9ELY5"/>